<evidence type="ECO:0000313" key="1">
    <source>
        <dbReference type="EMBL" id="CAB4728936.1"/>
    </source>
</evidence>
<proteinExistence type="predicted"/>
<name>A0A6J6S2A0_9ZZZZ</name>
<dbReference type="EMBL" id="CAEZYS010000012">
    <property type="protein sequence ID" value="CAB4728936.1"/>
    <property type="molecule type" value="Genomic_DNA"/>
</dbReference>
<organism evidence="1">
    <name type="scientific">freshwater metagenome</name>
    <dbReference type="NCBI Taxonomy" id="449393"/>
    <lineage>
        <taxon>unclassified sequences</taxon>
        <taxon>metagenomes</taxon>
        <taxon>ecological metagenomes</taxon>
    </lineage>
</organism>
<sequence>MSTSNEIAQLNQLLSDIKVLMGSLSILDTATLNKDQVSIATALDAINFRVSEINKIVSNLNLRNPTNLMELPINEIWNELSKPNPDTKVLHSLFDDQIDTVRKTALSEILTLSIE</sequence>
<protein>
    <submittedName>
        <fullName evidence="1">Unannotated protein</fullName>
    </submittedName>
</protein>
<accession>A0A6J6S2A0</accession>
<reference evidence="1" key="1">
    <citation type="submission" date="2020-05" db="EMBL/GenBank/DDBJ databases">
        <authorList>
            <person name="Chiriac C."/>
            <person name="Salcher M."/>
            <person name="Ghai R."/>
            <person name="Kavagutti S V."/>
        </authorList>
    </citation>
    <scope>NUCLEOTIDE SEQUENCE</scope>
</reference>
<dbReference type="AlphaFoldDB" id="A0A6J6S2A0"/>
<gene>
    <name evidence="1" type="ORF">UFOPK2782_00184</name>
</gene>